<dbReference type="EMBL" id="CP003360">
    <property type="protein sequence ID" value="AFM24987.1"/>
    <property type="molecule type" value="Genomic_DNA"/>
</dbReference>
<name>I4C5Z6_DESTA</name>
<accession>I4C5Z6</accession>
<feature type="compositionally biased region" description="Polar residues" evidence="1">
    <location>
        <begin position="14"/>
        <end position="38"/>
    </location>
</feature>
<dbReference type="HOGENOM" id="CLU_1270626_0_0_7"/>
<proteinExistence type="predicted"/>
<feature type="compositionally biased region" description="Polar residues" evidence="1">
    <location>
        <begin position="50"/>
        <end position="66"/>
    </location>
</feature>
<reference evidence="3" key="1">
    <citation type="submission" date="2012-06" db="EMBL/GenBank/DDBJ databases">
        <title>Complete sequence of chromosome of Desulfomonile tiedjei DSM 6799.</title>
        <authorList>
            <person name="Lucas S."/>
            <person name="Copeland A."/>
            <person name="Lapidus A."/>
            <person name="Glavina del Rio T."/>
            <person name="Dalin E."/>
            <person name="Tice H."/>
            <person name="Bruce D."/>
            <person name="Goodwin L."/>
            <person name="Pitluck S."/>
            <person name="Peters L."/>
            <person name="Ovchinnikova G."/>
            <person name="Zeytun A."/>
            <person name="Lu M."/>
            <person name="Kyrpides N."/>
            <person name="Mavromatis K."/>
            <person name="Ivanova N."/>
            <person name="Brettin T."/>
            <person name="Detter J.C."/>
            <person name="Han C."/>
            <person name="Larimer F."/>
            <person name="Land M."/>
            <person name="Hauser L."/>
            <person name="Markowitz V."/>
            <person name="Cheng J.-F."/>
            <person name="Hugenholtz P."/>
            <person name="Woyke T."/>
            <person name="Wu D."/>
            <person name="Spring S."/>
            <person name="Schroeder M."/>
            <person name="Brambilla E."/>
            <person name="Klenk H.-P."/>
            <person name="Eisen J.A."/>
        </authorList>
    </citation>
    <scope>NUCLEOTIDE SEQUENCE [LARGE SCALE GENOMIC DNA]</scope>
    <source>
        <strain evidence="3">ATCC 49306 / DSM 6799 / DCB-1</strain>
    </source>
</reference>
<organism evidence="2 3">
    <name type="scientific">Desulfomonile tiedjei (strain ATCC 49306 / DSM 6799 / DCB-1)</name>
    <dbReference type="NCBI Taxonomy" id="706587"/>
    <lineage>
        <taxon>Bacteria</taxon>
        <taxon>Pseudomonadati</taxon>
        <taxon>Thermodesulfobacteriota</taxon>
        <taxon>Desulfomonilia</taxon>
        <taxon>Desulfomonilales</taxon>
        <taxon>Desulfomonilaceae</taxon>
        <taxon>Desulfomonile</taxon>
    </lineage>
</organism>
<keyword evidence="3" id="KW-1185">Reference proteome</keyword>
<sequence length="217" mass="23994">MAKSYSAQDKKSTSETTYQQGTGQPATLAETSPLTDQLSTDDDIEITFADETNPSLDDPTCSDSVSLTMDTDKPLTLDDPDDDITTLDHEPRDVPDDENDPDISIEWNDESFPWPTAKPLSELELAVWKTYHIPLPILPETGLPPLNHLIAPLTEWAGPVKALIATATDLNLESIDSDDLEAGKRAERAFCTLKAVERLFSDLDVLFDVWGKALHKR</sequence>
<dbReference type="Proteomes" id="UP000006055">
    <property type="component" value="Chromosome"/>
</dbReference>
<protein>
    <submittedName>
        <fullName evidence="2">Uncharacterized protein</fullName>
    </submittedName>
</protein>
<dbReference type="KEGG" id="dti:Desti_2299"/>
<gene>
    <name evidence="2" type="ordered locus">Desti_2299</name>
</gene>
<evidence type="ECO:0000313" key="3">
    <source>
        <dbReference type="Proteomes" id="UP000006055"/>
    </source>
</evidence>
<dbReference type="STRING" id="706587.Desti_2299"/>
<dbReference type="AlphaFoldDB" id="I4C5Z6"/>
<feature type="region of interest" description="Disordered" evidence="1">
    <location>
        <begin position="1"/>
        <end position="100"/>
    </location>
</feature>
<evidence type="ECO:0000256" key="1">
    <source>
        <dbReference type="SAM" id="MobiDB-lite"/>
    </source>
</evidence>
<evidence type="ECO:0000313" key="2">
    <source>
        <dbReference type="EMBL" id="AFM24987.1"/>
    </source>
</evidence>
<dbReference type="RefSeq" id="WP_014810130.1">
    <property type="nucleotide sequence ID" value="NC_018025.1"/>
</dbReference>